<accession>A0A6G1IU26</accession>
<reference evidence="1" key="1">
    <citation type="journal article" date="2020" name="Stud. Mycol.">
        <title>101 Dothideomycetes genomes: a test case for predicting lifestyles and emergence of pathogens.</title>
        <authorList>
            <person name="Haridas S."/>
            <person name="Albert R."/>
            <person name="Binder M."/>
            <person name="Bloem J."/>
            <person name="Labutti K."/>
            <person name="Salamov A."/>
            <person name="Andreopoulos B."/>
            <person name="Baker S."/>
            <person name="Barry K."/>
            <person name="Bills G."/>
            <person name="Bluhm B."/>
            <person name="Cannon C."/>
            <person name="Castanera R."/>
            <person name="Culley D."/>
            <person name="Daum C."/>
            <person name="Ezra D."/>
            <person name="Gonzalez J."/>
            <person name="Henrissat B."/>
            <person name="Kuo A."/>
            <person name="Liang C."/>
            <person name="Lipzen A."/>
            <person name="Lutzoni F."/>
            <person name="Magnuson J."/>
            <person name="Mondo S."/>
            <person name="Nolan M."/>
            <person name="Ohm R."/>
            <person name="Pangilinan J."/>
            <person name="Park H.-J."/>
            <person name="Ramirez L."/>
            <person name="Alfaro M."/>
            <person name="Sun H."/>
            <person name="Tritt A."/>
            <person name="Yoshinaga Y."/>
            <person name="Zwiers L.-H."/>
            <person name="Turgeon B."/>
            <person name="Goodwin S."/>
            <person name="Spatafora J."/>
            <person name="Crous P."/>
            <person name="Grigoriev I."/>
        </authorList>
    </citation>
    <scope>NUCLEOTIDE SEQUENCE</scope>
    <source>
        <strain evidence="1">CBS 122367</strain>
    </source>
</reference>
<dbReference type="EMBL" id="MU005590">
    <property type="protein sequence ID" value="KAF2681665.1"/>
    <property type="molecule type" value="Genomic_DNA"/>
</dbReference>
<organism evidence="1 2">
    <name type="scientific">Lentithecium fluviatile CBS 122367</name>
    <dbReference type="NCBI Taxonomy" id="1168545"/>
    <lineage>
        <taxon>Eukaryota</taxon>
        <taxon>Fungi</taxon>
        <taxon>Dikarya</taxon>
        <taxon>Ascomycota</taxon>
        <taxon>Pezizomycotina</taxon>
        <taxon>Dothideomycetes</taxon>
        <taxon>Pleosporomycetidae</taxon>
        <taxon>Pleosporales</taxon>
        <taxon>Massarineae</taxon>
        <taxon>Lentitheciaceae</taxon>
        <taxon>Lentithecium</taxon>
    </lineage>
</organism>
<dbReference type="Proteomes" id="UP000799291">
    <property type="component" value="Unassembled WGS sequence"/>
</dbReference>
<protein>
    <submittedName>
        <fullName evidence="1">Uncharacterized protein</fullName>
    </submittedName>
</protein>
<gene>
    <name evidence="1" type="ORF">K458DRAFT_456717</name>
</gene>
<name>A0A6G1IU26_9PLEO</name>
<evidence type="ECO:0000313" key="2">
    <source>
        <dbReference type="Proteomes" id="UP000799291"/>
    </source>
</evidence>
<evidence type="ECO:0000313" key="1">
    <source>
        <dbReference type="EMBL" id="KAF2681665.1"/>
    </source>
</evidence>
<keyword evidence="2" id="KW-1185">Reference proteome</keyword>
<proteinExistence type="predicted"/>
<dbReference type="AlphaFoldDB" id="A0A6G1IU26"/>
<sequence length="288" mass="32960">MKAADILRHNEPRALITLLHHRGENSHSLLYPRLGGHVYRHTDDLVLRRRNSQVVRDANGNFFSGPGTKYKKGRFHLELQHQTSGDIGSIRHISSPRQDRDKSKGDMVYLLRASDKLASEYLGRLEGWRQWRGDDHYQNQFQDDLEILSAPSAYSTGETARWPGMALLLYFIGSSFSLTTEVETDKEMRREVGRIGSYAEKILLQFKDPTATVPLRKFKDASNLLHHHFTRTKFEGMCVLMFKRGGRVQPAKDDVYPIQILWNLATDMSQLPTGVAVPAKDELHSDFV</sequence>